<dbReference type="GO" id="GO:0006508">
    <property type="term" value="P:proteolysis"/>
    <property type="evidence" value="ECO:0007669"/>
    <property type="project" value="UniProtKB-KW"/>
</dbReference>
<evidence type="ECO:0000256" key="2">
    <source>
        <dbReference type="ARBA" id="ARBA00022692"/>
    </source>
</evidence>
<dbReference type="InterPro" id="IPR035952">
    <property type="entry name" value="Rhomboid-like_sf"/>
</dbReference>
<dbReference type="PANTHER" id="PTHR43731">
    <property type="entry name" value="RHOMBOID PROTEASE"/>
    <property type="match status" value="1"/>
</dbReference>
<protein>
    <submittedName>
        <fullName evidence="7">Rhomboid family intramembrane serine protease</fullName>
    </submittedName>
</protein>
<dbReference type="Proteomes" id="UP000739538">
    <property type="component" value="Unassembled WGS sequence"/>
</dbReference>
<gene>
    <name evidence="7" type="ORF">KDA27_16555</name>
</gene>
<feature type="transmembrane region" description="Helical" evidence="5">
    <location>
        <begin position="60"/>
        <end position="88"/>
    </location>
</feature>
<dbReference type="PANTHER" id="PTHR43731:SF26">
    <property type="entry name" value="RHOMBOID-LIKE PROTEIN 10, CHLOROPLASTIC"/>
    <property type="match status" value="1"/>
</dbReference>
<evidence type="ECO:0000256" key="4">
    <source>
        <dbReference type="ARBA" id="ARBA00023136"/>
    </source>
</evidence>
<name>A0A956SE76_UNCEI</name>
<feature type="domain" description="Peptidase S54 rhomboid" evidence="6">
    <location>
        <begin position="59"/>
        <end position="198"/>
    </location>
</feature>
<feature type="transmembrane region" description="Helical" evidence="5">
    <location>
        <begin position="150"/>
        <end position="170"/>
    </location>
</feature>
<keyword evidence="7" id="KW-0378">Hydrolase</keyword>
<sequence>MNRYAYDSGGRSFMMGGSLATAVRMLMAWNLIIFLLQFLVGDVLLSWFGLIPDDVWHRGYVWQMVTYMFLHGGLFHIIFNMLALWMFGSELEFLWGTRRFLQYYFLCGIGGAVLTLLTSAHSTPYPTIGASAAVFGILLAYGLTFPNRPVLIYFLFPIPAKYFVMIYGLMELYSSLSGGSPGVAHWAHVGGLVTGLILLKGIPMLTRSRRRRKQQNFRVLEFHDRERDDDPRR</sequence>
<dbReference type="GO" id="GO:0004252">
    <property type="term" value="F:serine-type endopeptidase activity"/>
    <property type="evidence" value="ECO:0007669"/>
    <property type="project" value="InterPro"/>
</dbReference>
<dbReference type="InterPro" id="IPR050925">
    <property type="entry name" value="Rhomboid_protease_S54"/>
</dbReference>
<evidence type="ECO:0000256" key="1">
    <source>
        <dbReference type="ARBA" id="ARBA00004141"/>
    </source>
</evidence>
<keyword evidence="4 5" id="KW-0472">Membrane</keyword>
<evidence type="ECO:0000256" key="3">
    <source>
        <dbReference type="ARBA" id="ARBA00022989"/>
    </source>
</evidence>
<proteinExistence type="predicted"/>
<comment type="caution">
    <text evidence="7">The sequence shown here is derived from an EMBL/GenBank/DDBJ whole genome shotgun (WGS) entry which is preliminary data.</text>
</comment>
<evidence type="ECO:0000256" key="5">
    <source>
        <dbReference type="SAM" id="Phobius"/>
    </source>
</evidence>
<dbReference type="GO" id="GO:0016020">
    <property type="term" value="C:membrane"/>
    <property type="evidence" value="ECO:0007669"/>
    <property type="project" value="UniProtKB-SubCell"/>
</dbReference>
<comment type="subcellular location">
    <subcellularLocation>
        <location evidence="1">Membrane</location>
        <topology evidence="1">Multi-pass membrane protein</topology>
    </subcellularLocation>
</comment>
<organism evidence="7 8">
    <name type="scientific">Eiseniibacteriota bacterium</name>
    <dbReference type="NCBI Taxonomy" id="2212470"/>
    <lineage>
        <taxon>Bacteria</taxon>
        <taxon>Candidatus Eiseniibacteriota</taxon>
    </lineage>
</organism>
<dbReference type="SUPFAM" id="SSF144091">
    <property type="entry name" value="Rhomboid-like"/>
    <property type="match status" value="1"/>
</dbReference>
<feature type="transmembrane region" description="Helical" evidence="5">
    <location>
        <begin position="100"/>
        <end position="119"/>
    </location>
</feature>
<keyword evidence="7" id="KW-0645">Protease</keyword>
<dbReference type="EMBL" id="JAGQHS010000098">
    <property type="protein sequence ID" value="MCA9757417.1"/>
    <property type="molecule type" value="Genomic_DNA"/>
</dbReference>
<feature type="transmembrane region" description="Helical" evidence="5">
    <location>
        <begin position="21"/>
        <end position="40"/>
    </location>
</feature>
<keyword evidence="3 5" id="KW-1133">Transmembrane helix</keyword>
<dbReference type="Pfam" id="PF01694">
    <property type="entry name" value="Rhomboid"/>
    <property type="match status" value="1"/>
</dbReference>
<keyword evidence="2 5" id="KW-0812">Transmembrane</keyword>
<reference evidence="7" key="1">
    <citation type="submission" date="2020-04" db="EMBL/GenBank/DDBJ databases">
        <authorList>
            <person name="Zhang T."/>
        </authorList>
    </citation>
    <scope>NUCLEOTIDE SEQUENCE</scope>
    <source>
        <strain evidence="7">HKST-UBA02</strain>
    </source>
</reference>
<evidence type="ECO:0000259" key="6">
    <source>
        <dbReference type="Pfam" id="PF01694"/>
    </source>
</evidence>
<feature type="transmembrane region" description="Helical" evidence="5">
    <location>
        <begin position="182"/>
        <end position="202"/>
    </location>
</feature>
<reference evidence="7" key="2">
    <citation type="journal article" date="2021" name="Microbiome">
        <title>Successional dynamics and alternative stable states in a saline activated sludge microbial community over 9 years.</title>
        <authorList>
            <person name="Wang Y."/>
            <person name="Ye J."/>
            <person name="Ju F."/>
            <person name="Liu L."/>
            <person name="Boyd J.A."/>
            <person name="Deng Y."/>
            <person name="Parks D.H."/>
            <person name="Jiang X."/>
            <person name="Yin X."/>
            <person name="Woodcroft B.J."/>
            <person name="Tyson G.W."/>
            <person name="Hugenholtz P."/>
            <person name="Polz M.F."/>
            <person name="Zhang T."/>
        </authorList>
    </citation>
    <scope>NUCLEOTIDE SEQUENCE</scope>
    <source>
        <strain evidence="7">HKST-UBA02</strain>
    </source>
</reference>
<dbReference type="AlphaFoldDB" id="A0A956SE76"/>
<dbReference type="InterPro" id="IPR022764">
    <property type="entry name" value="Peptidase_S54_rhomboid_dom"/>
</dbReference>
<evidence type="ECO:0000313" key="7">
    <source>
        <dbReference type="EMBL" id="MCA9757417.1"/>
    </source>
</evidence>
<dbReference type="Gene3D" id="1.20.1540.10">
    <property type="entry name" value="Rhomboid-like"/>
    <property type="match status" value="1"/>
</dbReference>
<accession>A0A956SE76</accession>
<evidence type="ECO:0000313" key="8">
    <source>
        <dbReference type="Proteomes" id="UP000739538"/>
    </source>
</evidence>
<feature type="transmembrane region" description="Helical" evidence="5">
    <location>
        <begin position="125"/>
        <end position="143"/>
    </location>
</feature>